<evidence type="ECO:0000313" key="2">
    <source>
        <dbReference type="EMBL" id="MPC74628.1"/>
    </source>
</evidence>
<feature type="compositionally biased region" description="Basic and acidic residues" evidence="1">
    <location>
        <begin position="1"/>
        <end position="11"/>
    </location>
</feature>
<keyword evidence="3" id="KW-1185">Reference proteome</keyword>
<dbReference type="AlphaFoldDB" id="A0A5B7I111"/>
<feature type="region of interest" description="Disordered" evidence="1">
    <location>
        <begin position="1"/>
        <end position="20"/>
    </location>
</feature>
<reference evidence="2 3" key="1">
    <citation type="submission" date="2019-05" db="EMBL/GenBank/DDBJ databases">
        <title>Another draft genome of Portunus trituberculatus and its Hox gene families provides insights of decapod evolution.</title>
        <authorList>
            <person name="Jeong J.-H."/>
            <person name="Song I."/>
            <person name="Kim S."/>
            <person name="Choi T."/>
            <person name="Kim D."/>
            <person name="Ryu S."/>
            <person name="Kim W."/>
        </authorList>
    </citation>
    <scope>NUCLEOTIDE SEQUENCE [LARGE SCALE GENOMIC DNA]</scope>
    <source>
        <tissue evidence="2">Muscle</tissue>
    </source>
</reference>
<protein>
    <submittedName>
        <fullName evidence="2">Uncharacterized protein</fullName>
    </submittedName>
</protein>
<organism evidence="2 3">
    <name type="scientific">Portunus trituberculatus</name>
    <name type="common">Swimming crab</name>
    <name type="synonym">Neptunus trituberculatus</name>
    <dbReference type="NCBI Taxonomy" id="210409"/>
    <lineage>
        <taxon>Eukaryota</taxon>
        <taxon>Metazoa</taxon>
        <taxon>Ecdysozoa</taxon>
        <taxon>Arthropoda</taxon>
        <taxon>Crustacea</taxon>
        <taxon>Multicrustacea</taxon>
        <taxon>Malacostraca</taxon>
        <taxon>Eumalacostraca</taxon>
        <taxon>Eucarida</taxon>
        <taxon>Decapoda</taxon>
        <taxon>Pleocyemata</taxon>
        <taxon>Brachyura</taxon>
        <taxon>Eubrachyura</taxon>
        <taxon>Portunoidea</taxon>
        <taxon>Portunidae</taxon>
        <taxon>Portuninae</taxon>
        <taxon>Portunus</taxon>
    </lineage>
</organism>
<gene>
    <name evidence="2" type="ORF">E2C01_068996</name>
</gene>
<comment type="caution">
    <text evidence="2">The sequence shown here is derived from an EMBL/GenBank/DDBJ whole genome shotgun (WGS) entry which is preliminary data.</text>
</comment>
<feature type="region of interest" description="Disordered" evidence="1">
    <location>
        <begin position="77"/>
        <end position="99"/>
    </location>
</feature>
<sequence>MASGETLERNIETTSNKRRHRQKMLQLYSHDQLARLTLPPHDVTVPASAEATRSTPLRSKEEVTFVRPGNLLQIGFQDKGREAKGFPPGFSLPSSRSGR</sequence>
<feature type="region of interest" description="Disordered" evidence="1">
    <location>
        <begin position="41"/>
        <end position="60"/>
    </location>
</feature>
<evidence type="ECO:0000256" key="1">
    <source>
        <dbReference type="SAM" id="MobiDB-lite"/>
    </source>
</evidence>
<accession>A0A5B7I111</accession>
<dbReference type="Proteomes" id="UP000324222">
    <property type="component" value="Unassembled WGS sequence"/>
</dbReference>
<name>A0A5B7I111_PORTR</name>
<dbReference type="EMBL" id="VSRR010039330">
    <property type="protein sequence ID" value="MPC74628.1"/>
    <property type="molecule type" value="Genomic_DNA"/>
</dbReference>
<proteinExistence type="predicted"/>
<evidence type="ECO:0000313" key="3">
    <source>
        <dbReference type="Proteomes" id="UP000324222"/>
    </source>
</evidence>